<proteinExistence type="predicted"/>
<dbReference type="Proteomes" id="UP001470230">
    <property type="component" value="Unassembled WGS sequence"/>
</dbReference>
<reference evidence="1 2" key="1">
    <citation type="submission" date="2024-04" db="EMBL/GenBank/DDBJ databases">
        <title>Tritrichomonas musculus Genome.</title>
        <authorList>
            <person name="Alves-Ferreira E."/>
            <person name="Grigg M."/>
            <person name="Lorenzi H."/>
            <person name="Galac M."/>
        </authorList>
    </citation>
    <scope>NUCLEOTIDE SEQUENCE [LARGE SCALE GENOMIC DNA]</scope>
    <source>
        <strain evidence="1 2">EAF2021</strain>
    </source>
</reference>
<gene>
    <name evidence="1" type="ORF">M9Y10_020564</name>
</gene>
<sequence>MAAGLFNKIKKTLKSVGGKIKNFAKKAVKSIPKIIDTGKMIIDKVKPAVQFIPGVGEVVNAIDTGLNYANKGYKIGKSILDEVK</sequence>
<accession>A0ABR2HDY8</accession>
<comment type="caution">
    <text evidence="1">The sequence shown here is derived from an EMBL/GenBank/DDBJ whole genome shotgun (WGS) entry which is preliminary data.</text>
</comment>
<protein>
    <submittedName>
        <fullName evidence="1">Uncharacterized protein</fullName>
    </submittedName>
</protein>
<organism evidence="1 2">
    <name type="scientific">Tritrichomonas musculus</name>
    <dbReference type="NCBI Taxonomy" id="1915356"/>
    <lineage>
        <taxon>Eukaryota</taxon>
        <taxon>Metamonada</taxon>
        <taxon>Parabasalia</taxon>
        <taxon>Tritrichomonadida</taxon>
        <taxon>Tritrichomonadidae</taxon>
        <taxon>Tritrichomonas</taxon>
    </lineage>
</organism>
<dbReference type="EMBL" id="JAPFFF010000030">
    <property type="protein sequence ID" value="KAK8845646.1"/>
    <property type="molecule type" value="Genomic_DNA"/>
</dbReference>
<keyword evidence="2" id="KW-1185">Reference proteome</keyword>
<evidence type="ECO:0000313" key="2">
    <source>
        <dbReference type="Proteomes" id="UP001470230"/>
    </source>
</evidence>
<name>A0ABR2HDY8_9EUKA</name>
<evidence type="ECO:0000313" key="1">
    <source>
        <dbReference type="EMBL" id="KAK8845646.1"/>
    </source>
</evidence>